<reference evidence="1 2" key="1">
    <citation type="submission" date="2019-12" db="EMBL/GenBank/DDBJ databases">
        <authorList>
            <person name="Floudas D."/>
            <person name="Bentzer J."/>
            <person name="Ahren D."/>
            <person name="Johansson T."/>
            <person name="Persson P."/>
            <person name="Tunlid A."/>
        </authorList>
    </citation>
    <scope>NUCLEOTIDE SEQUENCE [LARGE SCALE GENOMIC DNA]</scope>
    <source>
        <strain evidence="1 2">CBS 102.39</strain>
    </source>
</reference>
<dbReference type="EMBL" id="JAACJL010000019">
    <property type="protein sequence ID" value="KAF4618066.1"/>
    <property type="molecule type" value="Genomic_DNA"/>
</dbReference>
<dbReference type="Proteomes" id="UP000521872">
    <property type="component" value="Unassembled WGS sequence"/>
</dbReference>
<organism evidence="1 2">
    <name type="scientific">Agrocybe pediades</name>
    <dbReference type="NCBI Taxonomy" id="84607"/>
    <lineage>
        <taxon>Eukaryota</taxon>
        <taxon>Fungi</taxon>
        <taxon>Dikarya</taxon>
        <taxon>Basidiomycota</taxon>
        <taxon>Agaricomycotina</taxon>
        <taxon>Agaricomycetes</taxon>
        <taxon>Agaricomycetidae</taxon>
        <taxon>Agaricales</taxon>
        <taxon>Agaricineae</taxon>
        <taxon>Strophariaceae</taxon>
        <taxon>Agrocybe</taxon>
    </lineage>
</organism>
<dbReference type="AlphaFoldDB" id="A0A8H4QWH2"/>
<name>A0A8H4QWH2_9AGAR</name>
<comment type="caution">
    <text evidence="1">The sequence shown here is derived from an EMBL/GenBank/DDBJ whole genome shotgun (WGS) entry which is preliminary data.</text>
</comment>
<protein>
    <submittedName>
        <fullName evidence="1">Uncharacterized protein</fullName>
    </submittedName>
</protein>
<keyword evidence="2" id="KW-1185">Reference proteome</keyword>
<accession>A0A8H4QWH2</accession>
<gene>
    <name evidence="1" type="ORF">D9613_012658</name>
</gene>
<evidence type="ECO:0000313" key="2">
    <source>
        <dbReference type="Proteomes" id="UP000521872"/>
    </source>
</evidence>
<sequence length="87" mass="9631">MILGGHLTSKKRICPEGAVNQDGSVVWPKLAVSATVVRRHVHDGTRSLIVEPSRDIFFVDVWETNQFAEKIECVNVAENGGQIGLFR</sequence>
<evidence type="ECO:0000313" key="1">
    <source>
        <dbReference type="EMBL" id="KAF4618066.1"/>
    </source>
</evidence>
<proteinExistence type="predicted"/>